<comment type="caution">
    <text evidence="1">The sequence shown here is derived from an EMBL/GenBank/DDBJ whole genome shotgun (WGS) entry which is preliminary data.</text>
</comment>
<proteinExistence type="predicted"/>
<evidence type="ECO:0000313" key="1">
    <source>
        <dbReference type="EMBL" id="OGI56403.1"/>
    </source>
</evidence>
<name>A0A1F6UGB4_9PROT</name>
<dbReference type="Proteomes" id="UP000177950">
    <property type="component" value="Unassembled WGS sequence"/>
</dbReference>
<organism evidence="1 2">
    <name type="scientific">Candidatus Muproteobacteria bacterium RBG_19FT_COMBO_61_10</name>
    <dbReference type="NCBI Taxonomy" id="1817761"/>
    <lineage>
        <taxon>Bacteria</taxon>
        <taxon>Pseudomonadati</taxon>
        <taxon>Pseudomonadota</taxon>
        <taxon>Candidatus Muproteobacteria</taxon>
    </lineage>
</organism>
<sequence>MGAISFKGLLIAFKYPNGIYAIDTSSPTIANWRVNKSSGTVGLANENAFAEISDDIIAILTPNADMRILQGSDFFGKFSAPSITDSRYINEFMRRELQYQYSAKWRLCWYQPKRELHLACTSKDSTTNDARLVVDVTFNGNPRWRYSTRDKCISMWTRVGPNTLAQMMSGDNAGFVWLMDTDTRSKDGAGYTGEFKTAETDLSHIEPRLATQRKNGKFIELTMEPVGNWEILVEVHWDGKYTQTVNFNMGSTGAVLGSFILGTDRLGGGQLLQKKRRITGSGRRISIVGKNNQPAQDFALSRMLLHYKTGNDKV</sequence>
<dbReference type="AlphaFoldDB" id="A0A1F6UGB4"/>
<accession>A0A1F6UGB4</accession>
<reference evidence="1 2" key="1">
    <citation type="journal article" date="2016" name="Nat. Commun.">
        <title>Thousands of microbial genomes shed light on interconnected biogeochemical processes in an aquifer system.</title>
        <authorList>
            <person name="Anantharaman K."/>
            <person name="Brown C.T."/>
            <person name="Hug L.A."/>
            <person name="Sharon I."/>
            <person name="Castelle C.J."/>
            <person name="Probst A.J."/>
            <person name="Thomas B.C."/>
            <person name="Singh A."/>
            <person name="Wilkins M.J."/>
            <person name="Karaoz U."/>
            <person name="Brodie E.L."/>
            <person name="Williams K.H."/>
            <person name="Hubbard S.S."/>
            <person name="Banfield J.F."/>
        </authorList>
    </citation>
    <scope>NUCLEOTIDE SEQUENCE [LARGE SCALE GENOMIC DNA]</scope>
</reference>
<protein>
    <submittedName>
        <fullName evidence="1">Uncharacterized protein</fullName>
    </submittedName>
</protein>
<gene>
    <name evidence="1" type="ORF">A2V58_08470</name>
</gene>
<evidence type="ECO:0000313" key="2">
    <source>
        <dbReference type="Proteomes" id="UP000177950"/>
    </source>
</evidence>
<dbReference type="EMBL" id="MFSV01000190">
    <property type="protein sequence ID" value="OGI56403.1"/>
    <property type="molecule type" value="Genomic_DNA"/>
</dbReference>